<dbReference type="Pfam" id="PF05224">
    <property type="entry name" value="NDT80_PhoG"/>
    <property type="match status" value="1"/>
</dbReference>
<accession>A0A0C4DYR6</accession>
<dbReference type="GO" id="GO:0045944">
    <property type="term" value="P:positive regulation of transcription by RNA polymerase II"/>
    <property type="evidence" value="ECO:0007669"/>
    <property type="project" value="TreeGrafter"/>
</dbReference>
<dbReference type="PANTHER" id="PTHR35144:SF2">
    <property type="entry name" value="MEIOSIS-SPECIFIC TRANSCRIPTION FACTOR NDT80"/>
    <property type="match status" value="1"/>
</dbReference>
<keyword evidence="7" id="KW-1185">Reference proteome</keyword>
<protein>
    <recommendedName>
        <fullName evidence="4">NDT80 domain-containing protein</fullName>
    </recommendedName>
</protein>
<evidence type="ECO:0000259" key="4">
    <source>
        <dbReference type="PROSITE" id="PS51517"/>
    </source>
</evidence>
<proteinExistence type="predicted"/>
<reference evidence="6" key="5">
    <citation type="submission" date="2015-06" db="UniProtKB">
        <authorList>
            <consortium name="EnsemblFungi"/>
        </authorList>
    </citation>
    <scope>IDENTIFICATION</scope>
    <source>
        <strain evidence="6">ATCC 64411</strain>
    </source>
</reference>
<feature type="DNA-binding region" description="NDT80" evidence="2">
    <location>
        <begin position="122"/>
        <end position="391"/>
    </location>
</feature>
<feature type="domain" description="NDT80" evidence="4">
    <location>
        <begin position="122"/>
        <end position="391"/>
    </location>
</feature>
<dbReference type="InterPro" id="IPR008967">
    <property type="entry name" value="p53-like_TF_DNA-bd_sf"/>
</dbReference>
<sequence>MRYGQDANTAPALNLGSAVQTVQPAPALPLYSQGQAPSIYNPSVAYPQESAASSLFSAAPLLAHPQHPQLRRHGSSSTSSSIGMYGHRSALPVPEPLSPRNLYRSSLRRSQDQRSSSAFGGYHRQSHITSPTSSPHAFAASSHRMDQYSSKSGTTLPPLLSLVPQGTLYYVDGTAPHGTKITFDIQGVIDKGFFLADHEWTCYRRNYFSCVCSFSLSPPTHSWPTTPAIQFIQDSSQTAYTVAGFAMSISAVVSDNDTQTIELVQHTPKRDKGPVSAPEKVRLSPKSVGHPHLSVFPQADATLRGPAYEFGQAQTPAPTEHTFERIQFKQATANNGKRRAAQQYYHLVVELWADVSSSQSSGAPQWVKVGYKKSAKMIVRGRSPGHYQSERRGSASSGPGGASGNLGYGGLPAEFASAGSGIMGSSFGHSTTYDPRGSGYGSSTRHSQEVGVDTIMTDDHKPMHDSSKDYHYYPSTIYENGHNVEMFQHSSRDHQVGLGHTTLPSPTDHHSKVKPEYDNGRPVYHPGPQWSRAGQCGRFETKHTSNGFYPTVPSSGLNMT</sequence>
<feature type="region of interest" description="Disordered" evidence="3">
    <location>
        <begin position="65"/>
        <end position="144"/>
    </location>
</feature>
<dbReference type="InterPro" id="IPR024061">
    <property type="entry name" value="NDT80_DNA-bd_dom"/>
</dbReference>
<dbReference type="Proteomes" id="UP000011715">
    <property type="component" value="Unassembled WGS sequence"/>
</dbReference>
<reference evidence="7" key="1">
    <citation type="submission" date="2010-05" db="EMBL/GenBank/DDBJ databases">
        <title>The genome sequence of Magnaporthe poae strain ATCC 64411.</title>
        <authorList>
            <person name="Ma L.-J."/>
            <person name="Dead R."/>
            <person name="Young S."/>
            <person name="Zeng Q."/>
            <person name="Koehrsen M."/>
            <person name="Alvarado L."/>
            <person name="Berlin A."/>
            <person name="Chapman S.B."/>
            <person name="Chen Z."/>
            <person name="Freedman E."/>
            <person name="Gellesch M."/>
            <person name="Goldberg J."/>
            <person name="Griggs A."/>
            <person name="Gujja S."/>
            <person name="Heilman E.R."/>
            <person name="Heiman D."/>
            <person name="Hepburn T."/>
            <person name="Howarth C."/>
            <person name="Jen D."/>
            <person name="Larson L."/>
            <person name="Mehta T."/>
            <person name="Neiman D."/>
            <person name="Pearson M."/>
            <person name="Roberts A."/>
            <person name="Saif S."/>
            <person name="Shea T."/>
            <person name="Shenoy N."/>
            <person name="Sisk P."/>
            <person name="Stolte C."/>
            <person name="Sykes S."/>
            <person name="Walk T."/>
            <person name="White J."/>
            <person name="Yandava C."/>
            <person name="Haas B."/>
            <person name="Nusbaum C."/>
            <person name="Birren B."/>
        </authorList>
    </citation>
    <scope>NUCLEOTIDE SEQUENCE [LARGE SCALE GENOMIC DNA]</scope>
    <source>
        <strain evidence="7">ATCC 64411 / 73-15</strain>
    </source>
</reference>
<dbReference type="GO" id="GO:0003700">
    <property type="term" value="F:DNA-binding transcription factor activity"/>
    <property type="evidence" value="ECO:0007669"/>
    <property type="project" value="UniProtKB-UniRule"/>
</dbReference>
<keyword evidence="1 2" id="KW-0238">DNA-binding</keyword>
<evidence type="ECO:0000313" key="6">
    <source>
        <dbReference type="EnsemblFungi" id="MAPG_05193T0"/>
    </source>
</evidence>
<dbReference type="GO" id="GO:0003677">
    <property type="term" value="F:DNA binding"/>
    <property type="evidence" value="ECO:0007669"/>
    <property type="project" value="UniProtKB-KW"/>
</dbReference>
<dbReference type="EnsemblFungi" id="MAPG_05193T0">
    <property type="protein sequence ID" value="MAPG_05193T0"/>
    <property type="gene ID" value="MAPG_05193"/>
</dbReference>
<evidence type="ECO:0000313" key="7">
    <source>
        <dbReference type="Proteomes" id="UP000011715"/>
    </source>
</evidence>
<dbReference type="EMBL" id="GL876969">
    <property type="protein sequence ID" value="KLU86176.1"/>
    <property type="molecule type" value="Genomic_DNA"/>
</dbReference>
<evidence type="ECO:0000313" key="5">
    <source>
        <dbReference type="EMBL" id="KLU86176.1"/>
    </source>
</evidence>
<reference evidence="6" key="4">
    <citation type="journal article" date="2015" name="G3 (Bethesda)">
        <title>Genome sequences of three phytopathogenic species of the Magnaporthaceae family of fungi.</title>
        <authorList>
            <person name="Okagaki L.H."/>
            <person name="Nunes C.C."/>
            <person name="Sailsbery J."/>
            <person name="Clay B."/>
            <person name="Brown D."/>
            <person name="John T."/>
            <person name="Oh Y."/>
            <person name="Young N."/>
            <person name="Fitzgerald M."/>
            <person name="Haas B.J."/>
            <person name="Zeng Q."/>
            <person name="Young S."/>
            <person name="Adiconis X."/>
            <person name="Fan L."/>
            <person name="Levin J.Z."/>
            <person name="Mitchell T.K."/>
            <person name="Okubara P.A."/>
            <person name="Farman M.L."/>
            <person name="Kohn L.M."/>
            <person name="Birren B."/>
            <person name="Ma L.-J."/>
            <person name="Dean R.A."/>
        </authorList>
    </citation>
    <scope>NUCLEOTIDE SEQUENCE</scope>
    <source>
        <strain evidence="6">ATCC 64411 / 73-15</strain>
    </source>
</reference>
<dbReference type="InterPro" id="IPR037141">
    <property type="entry name" value="NDT80_DNA-bd_dom_sf"/>
</dbReference>
<evidence type="ECO:0000256" key="3">
    <source>
        <dbReference type="SAM" id="MobiDB-lite"/>
    </source>
</evidence>
<evidence type="ECO:0000256" key="1">
    <source>
        <dbReference type="ARBA" id="ARBA00023125"/>
    </source>
</evidence>
<feature type="region of interest" description="Disordered" evidence="3">
    <location>
        <begin position="383"/>
        <end position="405"/>
    </location>
</feature>
<dbReference type="GO" id="GO:0000228">
    <property type="term" value="C:nuclear chromosome"/>
    <property type="evidence" value="ECO:0007669"/>
    <property type="project" value="TreeGrafter"/>
</dbReference>
<reference evidence="5" key="2">
    <citation type="submission" date="2010-05" db="EMBL/GenBank/DDBJ databases">
        <title>The Genome Sequence of Magnaporthe poae strain ATCC 64411.</title>
        <authorList>
            <consortium name="The Broad Institute Genome Sequencing Platform"/>
            <consortium name="Broad Institute Genome Sequencing Center for Infectious Disease"/>
            <person name="Ma L.-J."/>
            <person name="Dead R."/>
            <person name="Young S."/>
            <person name="Zeng Q."/>
            <person name="Koehrsen M."/>
            <person name="Alvarado L."/>
            <person name="Berlin A."/>
            <person name="Chapman S.B."/>
            <person name="Chen Z."/>
            <person name="Freedman E."/>
            <person name="Gellesch M."/>
            <person name="Goldberg J."/>
            <person name="Griggs A."/>
            <person name="Gujja S."/>
            <person name="Heilman E.R."/>
            <person name="Heiman D."/>
            <person name="Hepburn T."/>
            <person name="Howarth C."/>
            <person name="Jen D."/>
            <person name="Larson L."/>
            <person name="Mehta T."/>
            <person name="Neiman D."/>
            <person name="Pearson M."/>
            <person name="Roberts A."/>
            <person name="Saif S."/>
            <person name="Shea T."/>
            <person name="Shenoy N."/>
            <person name="Sisk P."/>
            <person name="Stolte C."/>
            <person name="Sykes S."/>
            <person name="Walk T."/>
            <person name="White J."/>
            <person name="Yandava C."/>
            <person name="Haas B."/>
            <person name="Nusbaum C."/>
            <person name="Birren B."/>
        </authorList>
    </citation>
    <scope>NUCLEOTIDE SEQUENCE</scope>
    <source>
        <strain evidence="5">ATCC 64411</strain>
    </source>
</reference>
<dbReference type="InterPro" id="IPR052605">
    <property type="entry name" value="Fungal_trans_regulator"/>
</dbReference>
<evidence type="ECO:0000256" key="2">
    <source>
        <dbReference type="PROSITE-ProRule" id="PRU00850"/>
    </source>
</evidence>
<name>A0A0C4DYR6_MAGP6</name>
<organism evidence="6 7">
    <name type="scientific">Magnaporthiopsis poae (strain ATCC 64411 / 73-15)</name>
    <name type="common">Kentucky bluegrass fungus</name>
    <name type="synonym">Magnaporthe poae</name>
    <dbReference type="NCBI Taxonomy" id="644358"/>
    <lineage>
        <taxon>Eukaryota</taxon>
        <taxon>Fungi</taxon>
        <taxon>Dikarya</taxon>
        <taxon>Ascomycota</taxon>
        <taxon>Pezizomycotina</taxon>
        <taxon>Sordariomycetes</taxon>
        <taxon>Sordariomycetidae</taxon>
        <taxon>Magnaporthales</taxon>
        <taxon>Magnaporthaceae</taxon>
        <taxon>Magnaporthiopsis</taxon>
    </lineage>
</organism>
<dbReference type="SUPFAM" id="SSF49417">
    <property type="entry name" value="p53-like transcription factors"/>
    <property type="match status" value="1"/>
</dbReference>
<dbReference type="eggNOG" id="ENOG502R1FS">
    <property type="taxonomic scope" value="Eukaryota"/>
</dbReference>
<dbReference type="VEuPathDB" id="FungiDB:MAPG_05193"/>
<dbReference type="PANTHER" id="PTHR35144">
    <property type="entry name" value="MEIOSIS-SPECIFIC TRANSCRIPTION FACTOR NDT80"/>
    <property type="match status" value="1"/>
</dbReference>
<dbReference type="OrthoDB" id="2288358at2759"/>
<dbReference type="AlphaFoldDB" id="A0A0C4DYR6"/>
<dbReference type="Gene3D" id="2.60.40.1390">
    <property type="entry name" value="NDT80 DNA-binding domain"/>
    <property type="match status" value="1"/>
</dbReference>
<gene>
    <name evidence="5" type="ORF">MAPG_05193</name>
</gene>
<dbReference type="EMBL" id="ADBL01001225">
    <property type="status" value="NOT_ANNOTATED_CDS"/>
    <property type="molecule type" value="Genomic_DNA"/>
</dbReference>
<dbReference type="GO" id="GO:0051321">
    <property type="term" value="P:meiotic cell cycle"/>
    <property type="evidence" value="ECO:0007669"/>
    <property type="project" value="TreeGrafter"/>
</dbReference>
<reference evidence="5" key="3">
    <citation type="submission" date="2011-03" db="EMBL/GenBank/DDBJ databases">
        <title>Annotation of Magnaporthe poae ATCC 64411.</title>
        <authorList>
            <person name="Ma L.-J."/>
            <person name="Dead R."/>
            <person name="Young S.K."/>
            <person name="Zeng Q."/>
            <person name="Gargeya S."/>
            <person name="Fitzgerald M."/>
            <person name="Haas B."/>
            <person name="Abouelleil A."/>
            <person name="Alvarado L."/>
            <person name="Arachchi H.M."/>
            <person name="Berlin A."/>
            <person name="Brown A."/>
            <person name="Chapman S.B."/>
            <person name="Chen Z."/>
            <person name="Dunbar C."/>
            <person name="Freedman E."/>
            <person name="Gearin G."/>
            <person name="Gellesch M."/>
            <person name="Goldberg J."/>
            <person name="Griggs A."/>
            <person name="Gujja S."/>
            <person name="Heiman D."/>
            <person name="Howarth C."/>
            <person name="Larson L."/>
            <person name="Lui A."/>
            <person name="MacDonald P.J.P."/>
            <person name="Mehta T."/>
            <person name="Montmayeur A."/>
            <person name="Murphy C."/>
            <person name="Neiman D."/>
            <person name="Pearson M."/>
            <person name="Priest M."/>
            <person name="Roberts A."/>
            <person name="Saif S."/>
            <person name="Shea T."/>
            <person name="Shenoy N."/>
            <person name="Sisk P."/>
            <person name="Stolte C."/>
            <person name="Sykes S."/>
            <person name="Yandava C."/>
            <person name="Wortman J."/>
            <person name="Nusbaum C."/>
            <person name="Birren B."/>
        </authorList>
    </citation>
    <scope>NUCLEOTIDE SEQUENCE</scope>
    <source>
        <strain evidence="5">ATCC 64411</strain>
    </source>
</reference>
<dbReference type="PROSITE" id="PS51517">
    <property type="entry name" value="NDT80"/>
    <property type="match status" value="1"/>
</dbReference>